<dbReference type="STRING" id="1440053.GCA_000718095_04073"/>
<keyword evidence="2" id="KW-0472">Membrane</keyword>
<evidence type="ECO:0000256" key="2">
    <source>
        <dbReference type="SAM" id="Phobius"/>
    </source>
</evidence>
<evidence type="ECO:0008006" key="5">
    <source>
        <dbReference type="Google" id="ProtNLM"/>
    </source>
</evidence>
<feature type="transmembrane region" description="Helical" evidence="2">
    <location>
        <begin position="237"/>
        <end position="259"/>
    </location>
</feature>
<keyword evidence="2" id="KW-0812">Transmembrane</keyword>
<evidence type="ECO:0000256" key="1">
    <source>
        <dbReference type="SAM" id="MobiDB-lite"/>
    </source>
</evidence>
<dbReference type="Proteomes" id="UP000245992">
    <property type="component" value="Unassembled WGS sequence"/>
</dbReference>
<dbReference type="RefSeq" id="WP_030353100.1">
    <property type="nucleotide sequence ID" value="NZ_AZSP01000136.1"/>
</dbReference>
<dbReference type="AlphaFoldDB" id="A0A2T7T910"/>
<gene>
    <name evidence="3" type="ORF">Y717_00880</name>
</gene>
<dbReference type="OrthoDB" id="3444343at2"/>
<reference evidence="3 4" key="1">
    <citation type="submission" date="2013-12" db="EMBL/GenBank/DDBJ databases">
        <title>Annotated genome of Streptomyces scopuliridis.</title>
        <authorList>
            <person name="Olson J.B."/>
        </authorList>
    </citation>
    <scope>NUCLEOTIDE SEQUENCE [LARGE SCALE GENOMIC DNA]</scope>
    <source>
        <strain evidence="3 4">RB72</strain>
    </source>
</reference>
<keyword evidence="4" id="KW-1185">Reference proteome</keyword>
<organism evidence="3 4">
    <name type="scientific">Streptomyces scopuliridis RB72</name>
    <dbReference type="NCBI Taxonomy" id="1440053"/>
    <lineage>
        <taxon>Bacteria</taxon>
        <taxon>Bacillati</taxon>
        <taxon>Actinomycetota</taxon>
        <taxon>Actinomycetes</taxon>
        <taxon>Kitasatosporales</taxon>
        <taxon>Streptomycetaceae</taxon>
        <taxon>Streptomyces</taxon>
    </lineage>
</organism>
<feature type="region of interest" description="Disordered" evidence="1">
    <location>
        <begin position="280"/>
        <end position="349"/>
    </location>
</feature>
<sequence length="463" mass="47024">MSLTASLDASSVTAEPGAQTDLPLQILNSGSTVEEYRFEVVGACAAWSTVEPRTLSLYPGASGTVVLRLTPPRDSSVPAGETPFGIRVVPTSELSETVVPEGRVTVAPFTEVTSELVPRSSNGARRGSHQLAVDNRGNAPATVRLSGRTGTERARVDFATAELRIPPGHADFAKLRVRPAKRLWRGTPVTHTFQVFAALVAAEGGQEPYAPGVSEPAVLEPVVLDGSYEQQAILPGWLPRALILAAVVAIALVGLWYALLRPAVKSAAREAITPEAVASAAEKTASPSSGTADGGATAGTGGGNAGATAGAEGGANSGAGQNGTGSGASSGSGTGAGSAQGAGAPTSARVEVRDAVGGGSASGSAYRVPAGSTFELTDIVVQNPQGDAGTLVVSSQNDPVLRLALENFRDSDYHFVTPILVPAGGEITMTVDCRQVGRPVQAPRPSRCAESLFLGGTLRSNSE</sequence>
<keyword evidence="2" id="KW-1133">Transmembrane helix</keyword>
<protein>
    <recommendedName>
        <fullName evidence="5">Hydrolytic protein</fullName>
    </recommendedName>
</protein>
<dbReference type="EMBL" id="AZSP01000136">
    <property type="protein sequence ID" value="PVE11556.1"/>
    <property type="molecule type" value="Genomic_DNA"/>
</dbReference>
<proteinExistence type="predicted"/>
<evidence type="ECO:0000313" key="3">
    <source>
        <dbReference type="EMBL" id="PVE11556.1"/>
    </source>
</evidence>
<accession>A0A2T7T910</accession>
<comment type="caution">
    <text evidence="3">The sequence shown here is derived from an EMBL/GenBank/DDBJ whole genome shotgun (WGS) entry which is preliminary data.</text>
</comment>
<name>A0A2T7T910_9ACTN</name>
<evidence type="ECO:0000313" key="4">
    <source>
        <dbReference type="Proteomes" id="UP000245992"/>
    </source>
</evidence>
<feature type="compositionally biased region" description="Gly residues" evidence="1">
    <location>
        <begin position="292"/>
        <end position="340"/>
    </location>
</feature>